<proteinExistence type="predicted"/>
<keyword evidence="1" id="KW-0479">Metal-binding</keyword>
<dbReference type="PROSITE" id="PS00028">
    <property type="entry name" value="ZINC_FINGER_C2H2_1"/>
    <property type="match status" value="2"/>
</dbReference>
<dbReference type="Proteomes" id="UP000612746">
    <property type="component" value="Unassembled WGS sequence"/>
</dbReference>
<dbReference type="SMART" id="SM00355">
    <property type="entry name" value="ZnF_C2H2"/>
    <property type="match status" value="3"/>
</dbReference>
<name>A0A8H7Q3G8_9FUNG</name>
<keyword evidence="5" id="KW-0805">Transcription regulation</keyword>
<evidence type="ECO:0000256" key="7">
    <source>
        <dbReference type="PROSITE-ProRule" id="PRU00042"/>
    </source>
</evidence>
<feature type="compositionally biased region" description="Acidic residues" evidence="8">
    <location>
        <begin position="251"/>
        <end position="261"/>
    </location>
</feature>
<feature type="domain" description="C2H2-type" evidence="9">
    <location>
        <begin position="286"/>
        <end position="315"/>
    </location>
</feature>
<dbReference type="InterPro" id="IPR050329">
    <property type="entry name" value="GLI_C2H2-zinc-finger"/>
</dbReference>
<comment type="caution">
    <text evidence="10">The sequence shown here is derived from an EMBL/GenBank/DDBJ whole genome shotgun (WGS) entry which is preliminary data.</text>
</comment>
<accession>A0A8H7Q3G8</accession>
<feature type="domain" description="C2H2-type" evidence="9">
    <location>
        <begin position="349"/>
        <end position="370"/>
    </location>
</feature>
<dbReference type="Pfam" id="PF00096">
    <property type="entry name" value="zf-C2H2"/>
    <property type="match status" value="3"/>
</dbReference>
<dbReference type="InterPro" id="IPR013087">
    <property type="entry name" value="Znf_C2H2_type"/>
</dbReference>
<evidence type="ECO:0000313" key="11">
    <source>
        <dbReference type="Proteomes" id="UP000612746"/>
    </source>
</evidence>
<evidence type="ECO:0000256" key="4">
    <source>
        <dbReference type="ARBA" id="ARBA00022833"/>
    </source>
</evidence>
<dbReference type="FunFam" id="3.30.160.60:FF:000032">
    <property type="entry name" value="Krueppel-like factor 4"/>
    <property type="match status" value="1"/>
</dbReference>
<evidence type="ECO:0000256" key="2">
    <source>
        <dbReference type="ARBA" id="ARBA00022737"/>
    </source>
</evidence>
<keyword evidence="3 7" id="KW-0863">Zinc-finger</keyword>
<protein>
    <recommendedName>
        <fullName evidence="9">C2H2-type domain-containing protein</fullName>
    </recommendedName>
</protein>
<dbReference type="GO" id="GO:0005634">
    <property type="term" value="C:nucleus"/>
    <property type="evidence" value="ECO:0007669"/>
    <property type="project" value="UniProtKB-ARBA"/>
</dbReference>
<organism evidence="10 11">
    <name type="scientific">Umbelopsis vinacea</name>
    <dbReference type="NCBI Taxonomy" id="44442"/>
    <lineage>
        <taxon>Eukaryota</taxon>
        <taxon>Fungi</taxon>
        <taxon>Fungi incertae sedis</taxon>
        <taxon>Mucoromycota</taxon>
        <taxon>Mucoromycotina</taxon>
        <taxon>Umbelopsidomycetes</taxon>
        <taxon>Umbelopsidales</taxon>
        <taxon>Umbelopsidaceae</taxon>
        <taxon>Umbelopsis</taxon>
    </lineage>
</organism>
<reference evidence="10" key="1">
    <citation type="submission" date="2020-12" db="EMBL/GenBank/DDBJ databases">
        <title>Metabolic potential, ecology and presence of endohyphal bacteria is reflected in genomic diversity of Mucoromycotina.</title>
        <authorList>
            <person name="Muszewska A."/>
            <person name="Okrasinska A."/>
            <person name="Steczkiewicz K."/>
            <person name="Drgas O."/>
            <person name="Orlowska M."/>
            <person name="Perlinska-Lenart U."/>
            <person name="Aleksandrzak-Piekarczyk T."/>
            <person name="Szatraj K."/>
            <person name="Zielenkiewicz U."/>
            <person name="Pilsyk S."/>
            <person name="Malc E."/>
            <person name="Mieczkowski P."/>
            <person name="Kruszewska J.S."/>
            <person name="Biernat P."/>
            <person name="Pawlowska J."/>
        </authorList>
    </citation>
    <scope>NUCLEOTIDE SEQUENCE</scope>
    <source>
        <strain evidence="10">WA0000051536</strain>
    </source>
</reference>
<dbReference type="GO" id="GO:0045944">
    <property type="term" value="P:positive regulation of transcription by RNA polymerase II"/>
    <property type="evidence" value="ECO:0007669"/>
    <property type="project" value="UniProtKB-ARBA"/>
</dbReference>
<evidence type="ECO:0000256" key="6">
    <source>
        <dbReference type="ARBA" id="ARBA00023163"/>
    </source>
</evidence>
<dbReference type="PANTHER" id="PTHR19818">
    <property type="entry name" value="ZINC FINGER PROTEIN ZIC AND GLI"/>
    <property type="match status" value="1"/>
</dbReference>
<sequence>MFNTLQQQYSAVAKMTEDTFDQAFLDPVLFGDDHPQDALSFSHGKNSCDSSPTTSFESEWETHVLSRKSLARLEHTAQSPVMHKHSYIPPSQRNILNSPLDLDMSLCETPASLWETPIDSPLTMYSGTPYIPPTPFYTPMISGQEEPIMAKSPFIADEGYYTSQMSPFVAGFDGNPLTLINEKAAQIAQEQSQQIVYVGEQTTDTINNNSMFVPLDDCMADNEDHQKSSQRSLFDVVDDYFSSSQNLDPSSADDQDNDDEYVPSQSSKRKKSSSTRDATGRPLKRFQCQRKGCGMMFSRRFNLQTHMRVHDPNRLKLFCCDVEGCGKNFDRRHDLTRHEATVHRGERAYHCDYCEKPFSRKDALVRHLTVKGCPSQMGAM</sequence>
<dbReference type="OrthoDB" id="8117402at2759"/>
<evidence type="ECO:0000259" key="9">
    <source>
        <dbReference type="PROSITE" id="PS50157"/>
    </source>
</evidence>
<feature type="domain" description="C2H2-type" evidence="9">
    <location>
        <begin position="318"/>
        <end position="348"/>
    </location>
</feature>
<evidence type="ECO:0000256" key="5">
    <source>
        <dbReference type="ARBA" id="ARBA00023015"/>
    </source>
</evidence>
<evidence type="ECO:0000256" key="8">
    <source>
        <dbReference type="SAM" id="MobiDB-lite"/>
    </source>
</evidence>
<dbReference type="PROSITE" id="PS50157">
    <property type="entry name" value="ZINC_FINGER_C2H2_2"/>
    <property type="match status" value="3"/>
</dbReference>
<keyword evidence="4" id="KW-0862">Zinc</keyword>
<gene>
    <name evidence="10" type="ORF">INT44_002233</name>
</gene>
<dbReference type="Gene3D" id="3.30.160.60">
    <property type="entry name" value="Classic Zinc Finger"/>
    <property type="match status" value="3"/>
</dbReference>
<evidence type="ECO:0000313" key="10">
    <source>
        <dbReference type="EMBL" id="KAG2185442.1"/>
    </source>
</evidence>
<dbReference type="GO" id="GO:0000981">
    <property type="term" value="F:DNA-binding transcription factor activity, RNA polymerase II-specific"/>
    <property type="evidence" value="ECO:0007669"/>
    <property type="project" value="TreeGrafter"/>
</dbReference>
<dbReference type="SUPFAM" id="SSF57667">
    <property type="entry name" value="beta-beta-alpha zinc fingers"/>
    <property type="match status" value="2"/>
</dbReference>
<dbReference type="GO" id="GO:0000978">
    <property type="term" value="F:RNA polymerase II cis-regulatory region sequence-specific DNA binding"/>
    <property type="evidence" value="ECO:0007669"/>
    <property type="project" value="TreeGrafter"/>
</dbReference>
<keyword evidence="11" id="KW-1185">Reference proteome</keyword>
<dbReference type="GO" id="GO:0008270">
    <property type="term" value="F:zinc ion binding"/>
    <property type="evidence" value="ECO:0007669"/>
    <property type="project" value="UniProtKB-KW"/>
</dbReference>
<evidence type="ECO:0000256" key="1">
    <source>
        <dbReference type="ARBA" id="ARBA00022723"/>
    </source>
</evidence>
<feature type="region of interest" description="Disordered" evidence="8">
    <location>
        <begin position="245"/>
        <end position="281"/>
    </location>
</feature>
<dbReference type="EMBL" id="JAEPRA010000005">
    <property type="protein sequence ID" value="KAG2185442.1"/>
    <property type="molecule type" value="Genomic_DNA"/>
</dbReference>
<keyword evidence="6" id="KW-0804">Transcription</keyword>
<evidence type="ECO:0000256" key="3">
    <source>
        <dbReference type="ARBA" id="ARBA00022771"/>
    </source>
</evidence>
<dbReference type="PANTHER" id="PTHR19818:SF149">
    <property type="entry name" value="C2H2-TYPE DOMAIN-CONTAINING PROTEIN"/>
    <property type="match status" value="1"/>
</dbReference>
<dbReference type="AlphaFoldDB" id="A0A8H7Q3G8"/>
<dbReference type="InterPro" id="IPR036236">
    <property type="entry name" value="Znf_C2H2_sf"/>
</dbReference>
<keyword evidence="2" id="KW-0677">Repeat</keyword>